<dbReference type="InterPro" id="IPR029058">
    <property type="entry name" value="AB_hydrolase_fold"/>
</dbReference>
<dbReference type="RefSeq" id="WP_264801018.1">
    <property type="nucleotide sequence ID" value="NZ_BAPG01000031.1"/>
</dbReference>
<dbReference type="GO" id="GO:0047372">
    <property type="term" value="F:monoacylglycerol lipase activity"/>
    <property type="evidence" value="ECO:0007669"/>
    <property type="project" value="TreeGrafter"/>
</dbReference>
<dbReference type="GO" id="GO:0046464">
    <property type="term" value="P:acylglycerol catabolic process"/>
    <property type="evidence" value="ECO:0007669"/>
    <property type="project" value="TreeGrafter"/>
</dbReference>
<dbReference type="GO" id="GO:0016020">
    <property type="term" value="C:membrane"/>
    <property type="evidence" value="ECO:0007669"/>
    <property type="project" value="TreeGrafter"/>
</dbReference>
<name>A0A511X9P5_9PROT</name>
<dbReference type="AlphaFoldDB" id="A0A511X9P5"/>
<dbReference type="PANTHER" id="PTHR43798:SF33">
    <property type="entry name" value="HYDROLASE, PUTATIVE (AFU_ORTHOLOGUE AFUA_2G14860)-RELATED"/>
    <property type="match status" value="1"/>
</dbReference>
<gene>
    <name evidence="2" type="ORF">ANI02nite_15540</name>
</gene>
<comment type="caution">
    <text evidence="2">The sequence shown here is derived from an EMBL/GenBank/DDBJ whole genome shotgun (WGS) entry which is preliminary data.</text>
</comment>
<sequence>MPHFAVSCFMFVFTVCSASGQEPVYGANLEGFSYPFPVSYFSFESQRLSLHMAYMDVRPATPNGRTVVLFHGKNFCAATWEKTIKALVSGGYRVIAPDQIGFCKSDKPEGYHYSFQQLAENTLGLLKYVGVSQAIFVAHSTGGMVAVRTALASSAGVQKLVLVDPIGLEDWKAKGVPWLSVEGWYKREITNTADRIRTYEKNTYYAGQWKPEYEVWVQMLAGMYRGPGRERVAWASALLYDMIYTQPVMYEFGSLTMPTVVMIGDKDTTAIGKDLAPPELRAALGNYPVIARRAVQAMPDAQLVEFPELGHSPQIQDAAQFNAALLQALAPSSDIQPTIKQHQG</sequence>
<dbReference type="Pfam" id="PF12697">
    <property type="entry name" value="Abhydrolase_6"/>
    <property type="match status" value="1"/>
</dbReference>
<dbReference type="STRING" id="1120919.GCA_000429165_01279"/>
<dbReference type="PRINTS" id="PR00111">
    <property type="entry name" value="ABHYDROLASE"/>
</dbReference>
<dbReference type="Gene3D" id="3.40.50.1820">
    <property type="entry name" value="alpha/beta hydrolase"/>
    <property type="match status" value="1"/>
</dbReference>
<evidence type="ECO:0000313" key="2">
    <source>
        <dbReference type="EMBL" id="GEN59670.1"/>
    </source>
</evidence>
<evidence type="ECO:0000313" key="3">
    <source>
        <dbReference type="Proteomes" id="UP000321635"/>
    </source>
</evidence>
<reference evidence="2 3" key="1">
    <citation type="submission" date="2019-07" db="EMBL/GenBank/DDBJ databases">
        <title>Whole genome shotgun sequence of Acetobacter nitrogenifigens NBRC 105050.</title>
        <authorList>
            <person name="Hosoyama A."/>
            <person name="Uohara A."/>
            <person name="Ohji S."/>
            <person name="Ichikawa N."/>
        </authorList>
    </citation>
    <scope>NUCLEOTIDE SEQUENCE [LARGE SCALE GENOMIC DNA]</scope>
    <source>
        <strain evidence="2 3">NBRC 105050</strain>
    </source>
</reference>
<dbReference type="EMBL" id="BJYF01000007">
    <property type="protein sequence ID" value="GEN59670.1"/>
    <property type="molecule type" value="Genomic_DNA"/>
</dbReference>
<dbReference type="Proteomes" id="UP000321635">
    <property type="component" value="Unassembled WGS sequence"/>
</dbReference>
<dbReference type="SUPFAM" id="SSF53474">
    <property type="entry name" value="alpha/beta-Hydrolases"/>
    <property type="match status" value="1"/>
</dbReference>
<accession>A0A511X9P5</accession>
<proteinExistence type="predicted"/>
<feature type="domain" description="AB hydrolase-1" evidence="1">
    <location>
        <begin position="67"/>
        <end position="324"/>
    </location>
</feature>
<evidence type="ECO:0000259" key="1">
    <source>
        <dbReference type="Pfam" id="PF12697"/>
    </source>
</evidence>
<keyword evidence="2" id="KW-0378">Hydrolase</keyword>
<organism evidence="2 3">
    <name type="scientific">Acetobacter nitrogenifigens DSM 23921 = NBRC 105050</name>
    <dbReference type="NCBI Taxonomy" id="1120919"/>
    <lineage>
        <taxon>Bacteria</taxon>
        <taxon>Pseudomonadati</taxon>
        <taxon>Pseudomonadota</taxon>
        <taxon>Alphaproteobacteria</taxon>
        <taxon>Acetobacterales</taxon>
        <taxon>Acetobacteraceae</taxon>
        <taxon>Acetobacter</taxon>
    </lineage>
</organism>
<protein>
    <submittedName>
        <fullName evidence="2">Alpha/beta hydrolase</fullName>
    </submittedName>
</protein>
<keyword evidence="3" id="KW-1185">Reference proteome</keyword>
<dbReference type="InterPro" id="IPR050266">
    <property type="entry name" value="AB_hydrolase_sf"/>
</dbReference>
<dbReference type="InterPro" id="IPR000073">
    <property type="entry name" value="AB_hydrolase_1"/>
</dbReference>
<dbReference type="PANTHER" id="PTHR43798">
    <property type="entry name" value="MONOACYLGLYCEROL LIPASE"/>
    <property type="match status" value="1"/>
</dbReference>